<accession>A0A2R8AJN5</accession>
<evidence type="ECO:0000313" key="1">
    <source>
        <dbReference type="EMBL" id="SPF76235.1"/>
    </source>
</evidence>
<dbReference type="OrthoDB" id="7345863at2"/>
<organism evidence="1 2">
    <name type="scientific">Aliiroseovarius pelagivivens</name>
    <dbReference type="NCBI Taxonomy" id="1639690"/>
    <lineage>
        <taxon>Bacteria</taxon>
        <taxon>Pseudomonadati</taxon>
        <taxon>Pseudomonadota</taxon>
        <taxon>Alphaproteobacteria</taxon>
        <taxon>Rhodobacterales</taxon>
        <taxon>Paracoccaceae</taxon>
        <taxon>Aliiroseovarius</taxon>
    </lineage>
</organism>
<gene>
    <name evidence="1" type="ORF">ALP8811_01236</name>
</gene>
<dbReference type="SUPFAM" id="SSF51197">
    <property type="entry name" value="Clavaminate synthase-like"/>
    <property type="match status" value="1"/>
</dbReference>
<evidence type="ECO:0008006" key="3">
    <source>
        <dbReference type="Google" id="ProtNLM"/>
    </source>
</evidence>
<dbReference type="AlphaFoldDB" id="A0A2R8AJN5"/>
<name>A0A2R8AJN5_9RHOB</name>
<evidence type="ECO:0000313" key="2">
    <source>
        <dbReference type="Proteomes" id="UP000244911"/>
    </source>
</evidence>
<keyword evidence="2" id="KW-1185">Reference proteome</keyword>
<protein>
    <recommendedName>
        <fullName evidence="3">TauD/TfdA-like domain-containing protein</fullName>
    </recommendedName>
</protein>
<dbReference type="RefSeq" id="WP_108856259.1">
    <property type="nucleotide sequence ID" value="NZ_OMOI01000001.1"/>
</dbReference>
<reference evidence="1 2" key="1">
    <citation type="submission" date="2018-03" db="EMBL/GenBank/DDBJ databases">
        <authorList>
            <person name="Keele B.F."/>
        </authorList>
    </citation>
    <scope>NUCLEOTIDE SEQUENCE [LARGE SCALE GENOMIC DNA]</scope>
    <source>
        <strain evidence="1 2">CECT 8811</strain>
    </source>
</reference>
<dbReference type="EMBL" id="OMOI01000001">
    <property type="protein sequence ID" value="SPF76235.1"/>
    <property type="molecule type" value="Genomic_DNA"/>
</dbReference>
<sequence>MVDTLRAEFDRKGWIRFPHDDAIVRWGEHVYPLALKARNDPDQIANWLRAGGTWFVGVNAIDNDSAGRVSGGPALTGPLRDFIDMRFGWHDLDKAQASITYPGYPQPDPQDSEAAFRYRRDRDAAHLDGLKAELPGGRRCVDEAHAYVIGIPLNRTDEAASPLVLWEGSHLIMRKAMEAAFADLSDHQLRRHDVTQAYQAARREVFETCPRLVVHANPGEAYLLDRFTLHGVAPWEDEAKAPPEGRMIAYFRPDLPGGVREWLTLP</sequence>
<proteinExistence type="predicted"/>
<dbReference type="Gene3D" id="2.60.120.620">
    <property type="entry name" value="q2cbj1_9rhob like domain"/>
    <property type="match status" value="1"/>
</dbReference>
<dbReference type="Proteomes" id="UP000244911">
    <property type="component" value="Unassembled WGS sequence"/>
</dbReference>